<name>A0A671SG93_9TELE</name>
<dbReference type="AlphaFoldDB" id="A0A671SG93"/>
<keyword evidence="2" id="KW-1185">Reference proteome</keyword>
<protein>
    <submittedName>
        <fullName evidence="1">Uncharacterized protein</fullName>
    </submittedName>
</protein>
<proteinExistence type="predicted"/>
<organism evidence="1 2">
    <name type="scientific">Sinocyclocheilus anshuiensis</name>
    <dbReference type="NCBI Taxonomy" id="1608454"/>
    <lineage>
        <taxon>Eukaryota</taxon>
        <taxon>Metazoa</taxon>
        <taxon>Chordata</taxon>
        <taxon>Craniata</taxon>
        <taxon>Vertebrata</taxon>
        <taxon>Euteleostomi</taxon>
        <taxon>Actinopterygii</taxon>
        <taxon>Neopterygii</taxon>
        <taxon>Teleostei</taxon>
        <taxon>Ostariophysi</taxon>
        <taxon>Cypriniformes</taxon>
        <taxon>Cyprinidae</taxon>
        <taxon>Cyprininae</taxon>
        <taxon>Sinocyclocheilus</taxon>
    </lineage>
</organism>
<evidence type="ECO:0000313" key="1">
    <source>
        <dbReference type="Ensembl" id="ENSSANP00000094800.1"/>
    </source>
</evidence>
<reference evidence="1" key="1">
    <citation type="submission" date="2025-08" db="UniProtKB">
        <authorList>
            <consortium name="Ensembl"/>
        </authorList>
    </citation>
    <scope>IDENTIFICATION</scope>
</reference>
<reference evidence="1" key="2">
    <citation type="submission" date="2025-09" db="UniProtKB">
        <authorList>
            <consortium name="Ensembl"/>
        </authorList>
    </citation>
    <scope>IDENTIFICATION</scope>
</reference>
<dbReference type="Proteomes" id="UP000472260">
    <property type="component" value="Unassembled WGS sequence"/>
</dbReference>
<accession>A0A671SG93</accession>
<sequence length="58" mass="6948">MDEKAFSKELDQWIEQLNECKQLSENHGFCYHCNLFYINYIHMCTNEVTFNEGQCVAH</sequence>
<evidence type="ECO:0000313" key="2">
    <source>
        <dbReference type="Proteomes" id="UP000472260"/>
    </source>
</evidence>
<dbReference type="Ensembl" id="ENSSANT00000100667.1">
    <property type="protein sequence ID" value="ENSSANP00000094800.1"/>
    <property type="gene ID" value="ENSSANG00000046714.1"/>
</dbReference>